<evidence type="ECO:0000256" key="1">
    <source>
        <dbReference type="ARBA" id="ARBA00006611"/>
    </source>
</evidence>
<dbReference type="PANTHER" id="PTHR30258">
    <property type="entry name" value="TYPE II SECRETION SYSTEM PROTEIN GSPE-RELATED"/>
    <property type="match status" value="1"/>
</dbReference>
<dbReference type="Pfam" id="PF00437">
    <property type="entry name" value="T2SSE"/>
    <property type="match status" value="1"/>
</dbReference>
<dbReference type="GO" id="GO:0005886">
    <property type="term" value="C:plasma membrane"/>
    <property type="evidence" value="ECO:0007669"/>
    <property type="project" value="TreeGrafter"/>
</dbReference>
<name>A0A538TLV2_UNCEI</name>
<feature type="domain" description="Bacterial type II secretion system protein E" evidence="5">
    <location>
        <begin position="220"/>
        <end position="559"/>
    </location>
</feature>
<proteinExistence type="inferred from homology"/>
<evidence type="ECO:0000256" key="4">
    <source>
        <dbReference type="SAM" id="MobiDB-lite"/>
    </source>
</evidence>
<dbReference type="EMBL" id="VBOY01000083">
    <property type="protein sequence ID" value="TMQ64575.1"/>
    <property type="molecule type" value="Genomic_DNA"/>
</dbReference>
<dbReference type="SUPFAM" id="SSF52540">
    <property type="entry name" value="P-loop containing nucleoside triphosphate hydrolases"/>
    <property type="match status" value="1"/>
</dbReference>
<dbReference type="Gene3D" id="3.30.300.160">
    <property type="entry name" value="Type II secretion system, protein E, N-terminal domain"/>
    <property type="match status" value="1"/>
</dbReference>
<dbReference type="GO" id="GO:0016887">
    <property type="term" value="F:ATP hydrolysis activity"/>
    <property type="evidence" value="ECO:0007669"/>
    <property type="project" value="TreeGrafter"/>
</dbReference>
<organism evidence="7 8">
    <name type="scientific">Eiseniibacteriota bacterium</name>
    <dbReference type="NCBI Taxonomy" id="2212470"/>
    <lineage>
        <taxon>Bacteria</taxon>
        <taxon>Candidatus Eiseniibacteriota</taxon>
    </lineage>
</organism>
<evidence type="ECO:0000256" key="2">
    <source>
        <dbReference type="ARBA" id="ARBA00022741"/>
    </source>
</evidence>
<accession>A0A538TLV2</accession>
<feature type="region of interest" description="Disordered" evidence="4">
    <location>
        <begin position="34"/>
        <end position="56"/>
    </location>
</feature>
<feature type="domain" description="Type II secretion system protein GspE N-terminal" evidence="6">
    <location>
        <begin position="117"/>
        <end position="200"/>
    </location>
</feature>
<dbReference type="Gene3D" id="3.40.50.300">
    <property type="entry name" value="P-loop containing nucleotide triphosphate hydrolases"/>
    <property type="match status" value="1"/>
</dbReference>
<dbReference type="PANTHER" id="PTHR30258:SF1">
    <property type="entry name" value="PROTEIN TRANSPORT PROTEIN HOFB HOMOLOG"/>
    <property type="match status" value="1"/>
</dbReference>
<evidence type="ECO:0000313" key="7">
    <source>
        <dbReference type="EMBL" id="TMQ64575.1"/>
    </source>
</evidence>
<evidence type="ECO:0008006" key="9">
    <source>
        <dbReference type="Google" id="ProtNLM"/>
    </source>
</evidence>
<protein>
    <recommendedName>
        <fullName evidence="9">Type II secretion system protein GspE N-terminal domain-containing protein</fullName>
    </recommendedName>
</protein>
<dbReference type="Proteomes" id="UP000316609">
    <property type="component" value="Unassembled WGS sequence"/>
</dbReference>
<keyword evidence="3" id="KW-0067">ATP-binding</keyword>
<dbReference type="InterPro" id="IPR037257">
    <property type="entry name" value="T2SS_E_N_sf"/>
</dbReference>
<evidence type="ECO:0000256" key="3">
    <source>
        <dbReference type="ARBA" id="ARBA00022840"/>
    </source>
</evidence>
<dbReference type="InterPro" id="IPR027417">
    <property type="entry name" value="P-loop_NTPase"/>
</dbReference>
<evidence type="ECO:0000313" key="8">
    <source>
        <dbReference type="Proteomes" id="UP000316609"/>
    </source>
</evidence>
<evidence type="ECO:0000259" key="6">
    <source>
        <dbReference type="Pfam" id="PF05157"/>
    </source>
</evidence>
<evidence type="ECO:0000259" key="5">
    <source>
        <dbReference type="Pfam" id="PF00437"/>
    </source>
</evidence>
<dbReference type="Pfam" id="PF05157">
    <property type="entry name" value="MshEN"/>
    <property type="match status" value="1"/>
</dbReference>
<dbReference type="InterPro" id="IPR001482">
    <property type="entry name" value="T2SS/T4SS_dom"/>
</dbReference>
<reference evidence="7 8" key="1">
    <citation type="journal article" date="2019" name="Nat. Microbiol.">
        <title>Mediterranean grassland soil C-N compound turnover is dependent on rainfall and depth, and is mediated by genomically divergent microorganisms.</title>
        <authorList>
            <person name="Diamond S."/>
            <person name="Andeer P.F."/>
            <person name="Li Z."/>
            <person name="Crits-Christoph A."/>
            <person name="Burstein D."/>
            <person name="Anantharaman K."/>
            <person name="Lane K.R."/>
            <person name="Thomas B.C."/>
            <person name="Pan C."/>
            <person name="Northen T.R."/>
            <person name="Banfield J.F."/>
        </authorList>
    </citation>
    <scope>NUCLEOTIDE SEQUENCE [LARGE SCALE GENOMIC DNA]</scope>
    <source>
        <strain evidence="7">WS_8</strain>
    </source>
</reference>
<dbReference type="GO" id="GO:0005524">
    <property type="term" value="F:ATP binding"/>
    <property type="evidence" value="ECO:0007669"/>
    <property type="project" value="UniProtKB-KW"/>
</dbReference>
<dbReference type="InterPro" id="IPR007831">
    <property type="entry name" value="T2SS_GspE_N"/>
</dbReference>
<keyword evidence="2" id="KW-0547">Nucleotide-binding</keyword>
<sequence>MAARDSTRRRKAASRGRSPLPASILALNSLRTRPMLPGRTRRGPTSVGAKADMADPARHPTRRITAILLGAGLVTVSQVEDAVKRQRQTGRRIGETLVELGAVSEVDIGCAVARQLEIPFADLRPDMLDQDLVRSFPEVLLRRVQAVPLLRTGRTLAVALADPTDTEAIAALAEAAGLALEPVAATAIDIVRALDRIFGAAPLPDLGREGGDELAILRSDRPGPRLLQSHLAAAHRAGATEVCFAPHPGELRVQHRIGGRTASVGVEPPAMLEPLLACLKTWGGPTLAGDESFASGTLAFHAGVERLDVRVSLLRVRHGVAVAFALEPDEPLRPLESLGLDPVDLARLRAEIEARAGLVLVTGPPRSGRTTTLASLLHQTPLDRRRVLAVGSASTRWPRADMVVDLPTPGVRLPWGRWAVAHSADVVVVDGALEGDAVIDLTASATAGRLVLASTDWCDSFAMLEHLLARPEGRAALASRLRAVVQQRLVWRAEEEGLANDYAGVALARRCVGEVLVVGDALREALRGGASAERLHAIARAEGMTSLAEQVERGRAAGEIGPTEAARGLS</sequence>
<dbReference type="Gene3D" id="3.30.450.90">
    <property type="match status" value="1"/>
</dbReference>
<comment type="similarity">
    <text evidence="1">Belongs to the GSP E family.</text>
</comment>
<dbReference type="AlphaFoldDB" id="A0A538TLV2"/>
<gene>
    <name evidence="7" type="ORF">E6K78_08950</name>
</gene>
<dbReference type="SUPFAM" id="SSF160246">
    <property type="entry name" value="EspE N-terminal domain-like"/>
    <property type="match status" value="1"/>
</dbReference>
<comment type="caution">
    <text evidence="7">The sequence shown here is derived from an EMBL/GenBank/DDBJ whole genome shotgun (WGS) entry which is preliminary data.</text>
</comment>